<reference evidence="3" key="2">
    <citation type="submission" date="2023-06" db="EMBL/GenBank/DDBJ databases">
        <authorList>
            <consortium name="Lawrence Berkeley National Laboratory"/>
            <person name="Haridas S."/>
            <person name="Hensen N."/>
            <person name="Bonometti L."/>
            <person name="Westerberg I."/>
            <person name="Brannstrom I.O."/>
            <person name="Guillou S."/>
            <person name="Cros-Aarteil S."/>
            <person name="Calhoun S."/>
            <person name="Kuo A."/>
            <person name="Mondo S."/>
            <person name="Pangilinan J."/>
            <person name="Riley R."/>
            <person name="Labutti K."/>
            <person name="Andreopoulos B."/>
            <person name="Lipzen A."/>
            <person name="Chen C."/>
            <person name="Yanf M."/>
            <person name="Daum C."/>
            <person name="Ng V."/>
            <person name="Clum A."/>
            <person name="Steindorff A."/>
            <person name="Ohm R."/>
            <person name="Martin F."/>
            <person name="Silar P."/>
            <person name="Natvig D."/>
            <person name="Lalanne C."/>
            <person name="Gautier V."/>
            <person name="Ament-Velasquez S.L."/>
            <person name="Kruys A."/>
            <person name="Hutchinson M.I."/>
            <person name="Powell A.J."/>
            <person name="Barry K."/>
            <person name="Miller A.N."/>
            <person name="Grigoriev I.V."/>
            <person name="Debuchy R."/>
            <person name="Gladieux P."/>
            <person name="Thoren M.H."/>
            <person name="Johannesson H."/>
        </authorList>
    </citation>
    <scope>NUCLEOTIDE SEQUENCE</scope>
    <source>
        <strain evidence="3">CBS 955.72</strain>
    </source>
</reference>
<accession>A0AAJ0HUS8</accession>
<sequence>MSDEIGHVFLTRFWIFQGLLSAPTFFIFGICIFANLWDSYAGVYDFVCEFFNCLLAGSILFIILVQRSLPTASKTLTYRFELVKSVLATAMWLWLMLDSIFYKRRYYNPDLYYYRRIIISAISSTALFILFYPTALYTAYVVRKDRREGGEESAEAAAEEAEGSRDADERAPLLPNETV</sequence>
<dbReference type="AlphaFoldDB" id="A0AAJ0HUS8"/>
<keyword evidence="2" id="KW-1133">Transmembrane helix</keyword>
<organism evidence="3 4">
    <name type="scientific">Lasiosphaeria hispida</name>
    <dbReference type="NCBI Taxonomy" id="260671"/>
    <lineage>
        <taxon>Eukaryota</taxon>
        <taxon>Fungi</taxon>
        <taxon>Dikarya</taxon>
        <taxon>Ascomycota</taxon>
        <taxon>Pezizomycotina</taxon>
        <taxon>Sordariomycetes</taxon>
        <taxon>Sordariomycetidae</taxon>
        <taxon>Sordariales</taxon>
        <taxon>Lasiosphaeriaceae</taxon>
        <taxon>Lasiosphaeria</taxon>
    </lineage>
</organism>
<reference evidence="3" key="1">
    <citation type="journal article" date="2023" name="Mol. Phylogenet. Evol.">
        <title>Genome-scale phylogeny and comparative genomics of the fungal order Sordariales.</title>
        <authorList>
            <person name="Hensen N."/>
            <person name="Bonometti L."/>
            <person name="Westerberg I."/>
            <person name="Brannstrom I.O."/>
            <person name="Guillou S."/>
            <person name="Cros-Aarteil S."/>
            <person name="Calhoun S."/>
            <person name="Haridas S."/>
            <person name="Kuo A."/>
            <person name="Mondo S."/>
            <person name="Pangilinan J."/>
            <person name="Riley R."/>
            <person name="LaButti K."/>
            <person name="Andreopoulos B."/>
            <person name="Lipzen A."/>
            <person name="Chen C."/>
            <person name="Yan M."/>
            <person name="Daum C."/>
            <person name="Ng V."/>
            <person name="Clum A."/>
            <person name="Steindorff A."/>
            <person name="Ohm R.A."/>
            <person name="Martin F."/>
            <person name="Silar P."/>
            <person name="Natvig D.O."/>
            <person name="Lalanne C."/>
            <person name="Gautier V."/>
            <person name="Ament-Velasquez S.L."/>
            <person name="Kruys A."/>
            <person name="Hutchinson M.I."/>
            <person name="Powell A.J."/>
            <person name="Barry K."/>
            <person name="Miller A.N."/>
            <person name="Grigoriev I.V."/>
            <person name="Debuchy R."/>
            <person name="Gladieux P."/>
            <person name="Hiltunen Thoren M."/>
            <person name="Johannesson H."/>
        </authorList>
    </citation>
    <scope>NUCLEOTIDE SEQUENCE</scope>
    <source>
        <strain evidence="3">CBS 955.72</strain>
    </source>
</reference>
<evidence type="ECO:0000256" key="1">
    <source>
        <dbReference type="SAM" id="MobiDB-lite"/>
    </source>
</evidence>
<name>A0AAJ0HUS8_9PEZI</name>
<proteinExistence type="predicted"/>
<feature type="transmembrane region" description="Helical" evidence="2">
    <location>
        <begin position="12"/>
        <end position="37"/>
    </location>
</feature>
<feature type="region of interest" description="Disordered" evidence="1">
    <location>
        <begin position="151"/>
        <end position="179"/>
    </location>
</feature>
<keyword evidence="4" id="KW-1185">Reference proteome</keyword>
<feature type="transmembrane region" description="Helical" evidence="2">
    <location>
        <begin position="76"/>
        <end position="97"/>
    </location>
</feature>
<dbReference type="Proteomes" id="UP001275084">
    <property type="component" value="Unassembled WGS sequence"/>
</dbReference>
<evidence type="ECO:0000256" key="2">
    <source>
        <dbReference type="SAM" id="Phobius"/>
    </source>
</evidence>
<feature type="compositionally biased region" description="Basic and acidic residues" evidence="1">
    <location>
        <begin position="162"/>
        <end position="171"/>
    </location>
</feature>
<protein>
    <submittedName>
        <fullName evidence="3">Uncharacterized protein</fullName>
    </submittedName>
</protein>
<feature type="transmembrane region" description="Helical" evidence="2">
    <location>
        <begin position="117"/>
        <end position="142"/>
    </location>
</feature>
<comment type="caution">
    <text evidence="3">The sequence shown here is derived from an EMBL/GenBank/DDBJ whole genome shotgun (WGS) entry which is preliminary data.</text>
</comment>
<feature type="compositionally biased region" description="Acidic residues" evidence="1">
    <location>
        <begin position="151"/>
        <end position="161"/>
    </location>
</feature>
<gene>
    <name evidence="3" type="ORF">B0T25DRAFT_562047</name>
</gene>
<evidence type="ECO:0000313" key="4">
    <source>
        <dbReference type="Proteomes" id="UP001275084"/>
    </source>
</evidence>
<feature type="transmembrane region" description="Helical" evidence="2">
    <location>
        <begin position="43"/>
        <end position="64"/>
    </location>
</feature>
<evidence type="ECO:0000313" key="3">
    <source>
        <dbReference type="EMBL" id="KAK3363009.1"/>
    </source>
</evidence>
<keyword evidence="2" id="KW-0812">Transmembrane</keyword>
<dbReference type="EMBL" id="JAUIQD010000001">
    <property type="protein sequence ID" value="KAK3363009.1"/>
    <property type="molecule type" value="Genomic_DNA"/>
</dbReference>
<keyword evidence="2" id="KW-0472">Membrane</keyword>